<keyword evidence="4" id="KW-0539">Nucleus</keyword>
<accession>A0AAD9JAS6</accession>
<dbReference type="GO" id="GO:0070411">
    <property type="term" value="F:I-SMAD binding"/>
    <property type="evidence" value="ECO:0007669"/>
    <property type="project" value="TreeGrafter"/>
</dbReference>
<evidence type="ECO:0000256" key="1">
    <source>
        <dbReference type="ARBA" id="ARBA00004123"/>
    </source>
</evidence>
<keyword evidence="2" id="KW-0805">Transcription regulation</keyword>
<dbReference type="CDD" id="cd10489">
    <property type="entry name" value="MH1_SMAD_6_7"/>
    <property type="match status" value="1"/>
</dbReference>
<name>A0AAD9JAS6_9ANNE</name>
<evidence type="ECO:0000256" key="3">
    <source>
        <dbReference type="ARBA" id="ARBA00023163"/>
    </source>
</evidence>
<dbReference type="InterPro" id="IPR036578">
    <property type="entry name" value="SMAD_MH1_sf"/>
</dbReference>
<dbReference type="InterPro" id="IPR013019">
    <property type="entry name" value="MAD_homology_MH1"/>
</dbReference>
<dbReference type="GO" id="GO:0060395">
    <property type="term" value="P:SMAD protein signal transduction"/>
    <property type="evidence" value="ECO:0007669"/>
    <property type="project" value="TreeGrafter"/>
</dbReference>
<dbReference type="Pfam" id="PF03165">
    <property type="entry name" value="MH1"/>
    <property type="match status" value="1"/>
</dbReference>
<protein>
    <recommendedName>
        <fullName evidence="6">MH1 domain-containing protein</fullName>
    </recommendedName>
</protein>
<dbReference type="SUPFAM" id="SSF56366">
    <property type="entry name" value="SMAD MH1 domain"/>
    <property type="match status" value="1"/>
</dbReference>
<evidence type="ECO:0000256" key="5">
    <source>
        <dbReference type="SAM" id="MobiDB-lite"/>
    </source>
</evidence>
<dbReference type="SMART" id="SM00523">
    <property type="entry name" value="DWA"/>
    <property type="match status" value="1"/>
</dbReference>
<dbReference type="GO" id="GO:0006357">
    <property type="term" value="P:regulation of transcription by RNA polymerase II"/>
    <property type="evidence" value="ECO:0007669"/>
    <property type="project" value="TreeGrafter"/>
</dbReference>
<dbReference type="Gene3D" id="3.90.520.10">
    <property type="entry name" value="SMAD MH1 domain"/>
    <property type="match status" value="1"/>
</dbReference>
<sequence>MASDVMAAAVLSLGVISSPYGVRPAHYSREKFRFGSNQVVFCQKYPFDGDSNDGRVDSERRIYLGPGASSGCPSGRPPTVPLIRNDQRRVDTVAGGSGTIIGKIVSPSASATVCGAVRGQSTVECVCDCAAGGHQDVSGSLSLDDGGGDAAPQTECPCFMFRSRRSTLVKRLWRSRISDRNEAQQREDDDTNQSAASPRIPNSAAGQESPLIQFNDDEGSSQVKAVTQAMLKRLKERHLEVLVEAVESRGGQKTDCVLLPKDNIRLGRRGVLPPHVLCCQIWRWSDLSGEQGLKKLPSCQSSTDDPLYVCCNPYHWSLRVPGEWPPADWTIVVLVIICVPEFIIGDECCWVMNIRW</sequence>
<dbReference type="AlphaFoldDB" id="A0AAD9JAS6"/>
<dbReference type="GO" id="GO:0009653">
    <property type="term" value="P:anatomical structure morphogenesis"/>
    <property type="evidence" value="ECO:0007669"/>
    <property type="project" value="TreeGrafter"/>
</dbReference>
<organism evidence="7 8">
    <name type="scientific">Paralvinella palmiformis</name>
    <dbReference type="NCBI Taxonomy" id="53620"/>
    <lineage>
        <taxon>Eukaryota</taxon>
        <taxon>Metazoa</taxon>
        <taxon>Spiralia</taxon>
        <taxon>Lophotrochozoa</taxon>
        <taxon>Annelida</taxon>
        <taxon>Polychaeta</taxon>
        <taxon>Sedentaria</taxon>
        <taxon>Canalipalpata</taxon>
        <taxon>Terebellida</taxon>
        <taxon>Terebelliformia</taxon>
        <taxon>Alvinellidae</taxon>
        <taxon>Paralvinella</taxon>
    </lineage>
</organism>
<reference evidence="7" key="1">
    <citation type="journal article" date="2023" name="Mol. Biol. Evol.">
        <title>Third-Generation Sequencing Reveals the Adaptive Role of the Epigenome in Three Deep-Sea Polychaetes.</title>
        <authorList>
            <person name="Perez M."/>
            <person name="Aroh O."/>
            <person name="Sun Y."/>
            <person name="Lan Y."/>
            <person name="Juniper S.K."/>
            <person name="Young C.R."/>
            <person name="Angers B."/>
            <person name="Qian P.Y."/>
        </authorList>
    </citation>
    <scope>NUCLEOTIDE SEQUENCE</scope>
    <source>
        <strain evidence="7">P08H-3</strain>
    </source>
</reference>
<dbReference type="GO" id="GO:0140416">
    <property type="term" value="F:transcription regulator inhibitor activity"/>
    <property type="evidence" value="ECO:0007669"/>
    <property type="project" value="TreeGrafter"/>
</dbReference>
<dbReference type="InterPro" id="IPR003619">
    <property type="entry name" value="MAD_homology1_Dwarfin-type"/>
</dbReference>
<dbReference type="PANTHER" id="PTHR13703">
    <property type="entry name" value="SMAD"/>
    <property type="match status" value="1"/>
</dbReference>
<dbReference type="PROSITE" id="PS51075">
    <property type="entry name" value="MH1"/>
    <property type="match status" value="1"/>
</dbReference>
<evidence type="ECO:0000313" key="7">
    <source>
        <dbReference type="EMBL" id="KAK2149757.1"/>
    </source>
</evidence>
<dbReference type="PANTHER" id="PTHR13703:SF54">
    <property type="entry name" value="MOTHERS AGAINST DECAPENTAPLEGIC HOMOLOG"/>
    <property type="match status" value="1"/>
</dbReference>
<keyword evidence="3" id="KW-0804">Transcription</keyword>
<comment type="subcellular location">
    <subcellularLocation>
        <location evidence="1">Nucleus</location>
    </subcellularLocation>
</comment>
<dbReference type="GO" id="GO:0030154">
    <property type="term" value="P:cell differentiation"/>
    <property type="evidence" value="ECO:0007669"/>
    <property type="project" value="TreeGrafter"/>
</dbReference>
<proteinExistence type="predicted"/>
<keyword evidence="8" id="KW-1185">Reference proteome</keyword>
<feature type="region of interest" description="Disordered" evidence="5">
    <location>
        <begin position="179"/>
        <end position="219"/>
    </location>
</feature>
<comment type="caution">
    <text evidence="7">The sequence shown here is derived from an EMBL/GenBank/DDBJ whole genome shotgun (WGS) entry which is preliminary data.</text>
</comment>
<gene>
    <name evidence="7" type="ORF">LSH36_437g00015</name>
</gene>
<dbReference type="GO" id="GO:0071144">
    <property type="term" value="C:heteromeric SMAD protein complex"/>
    <property type="evidence" value="ECO:0007669"/>
    <property type="project" value="TreeGrafter"/>
</dbReference>
<feature type="domain" description="MH1" evidence="6">
    <location>
        <begin position="167"/>
        <end position="325"/>
    </location>
</feature>
<dbReference type="Proteomes" id="UP001208570">
    <property type="component" value="Unassembled WGS sequence"/>
</dbReference>
<dbReference type="EMBL" id="JAODUP010000437">
    <property type="protein sequence ID" value="KAK2149757.1"/>
    <property type="molecule type" value="Genomic_DNA"/>
</dbReference>
<evidence type="ECO:0000259" key="6">
    <source>
        <dbReference type="PROSITE" id="PS51075"/>
    </source>
</evidence>
<evidence type="ECO:0000256" key="4">
    <source>
        <dbReference type="ARBA" id="ARBA00023242"/>
    </source>
</evidence>
<dbReference type="InterPro" id="IPR013790">
    <property type="entry name" value="Dwarfin"/>
</dbReference>
<evidence type="ECO:0000256" key="2">
    <source>
        <dbReference type="ARBA" id="ARBA00023015"/>
    </source>
</evidence>
<evidence type="ECO:0000313" key="8">
    <source>
        <dbReference type="Proteomes" id="UP001208570"/>
    </source>
</evidence>